<comment type="caution">
    <text evidence="1">The sequence shown here is derived from an EMBL/GenBank/DDBJ whole genome shotgun (WGS) entry which is preliminary data.</text>
</comment>
<dbReference type="RefSeq" id="WP_212520751.1">
    <property type="nucleotide sequence ID" value="NZ_JAGSOH010000092.1"/>
</dbReference>
<dbReference type="Gene3D" id="1.10.20.10">
    <property type="entry name" value="Histone, subunit A"/>
    <property type="match status" value="1"/>
</dbReference>
<dbReference type="CDD" id="cd22923">
    <property type="entry name" value="HFD_Aq328-like_rpt2"/>
    <property type="match status" value="1"/>
</dbReference>
<accession>A0A941IM27</accession>
<protein>
    <submittedName>
        <fullName evidence="1">DUF1931 family protein</fullName>
    </submittedName>
</protein>
<proteinExistence type="predicted"/>
<reference evidence="1" key="1">
    <citation type="submission" date="2021-04" db="EMBL/GenBank/DDBJ databases">
        <title>Genome based classification of Actinospica acidithermotolerans sp. nov., an actinobacterium isolated from an Indonesian hot spring.</title>
        <authorList>
            <person name="Kusuma A.B."/>
            <person name="Putra K.E."/>
            <person name="Nafisah S."/>
            <person name="Loh J."/>
            <person name="Nouioui I."/>
            <person name="Goodfellow M."/>
        </authorList>
    </citation>
    <scope>NUCLEOTIDE SEQUENCE</scope>
    <source>
        <strain evidence="1">MGRD01-02</strain>
    </source>
</reference>
<dbReference type="CDD" id="cd22922">
    <property type="entry name" value="HFD_Aq328-like_rpt1"/>
    <property type="match status" value="1"/>
</dbReference>
<dbReference type="Proteomes" id="UP000676325">
    <property type="component" value="Unassembled WGS sequence"/>
</dbReference>
<evidence type="ECO:0000313" key="1">
    <source>
        <dbReference type="EMBL" id="MBR7829618.1"/>
    </source>
</evidence>
<dbReference type="InterPro" id="IPR009072">
    <property type="entry name" value="Histone-fold"/>
</dbReference>
<dbReference type="EMBL" id="JAGSOH010000092">
    <property type="protein sequence ID" value="MBR7829618.1"/>
    <property type="molecule type" value="Genomic_DNA"/>
</dbReference>
<dbReference type="AlphaFoldDB" id="A0A941IM27"/>
<name>A0A941IM27_9ACTN</name>
<dbReference type="GO" id="GO:0046982">
    <property type="term" value="F:protein heterodimerization activity"/>
    <property type="evidence" value="ECO:0007669"/>
    <property type="project" value="InterPro"/>
</dbReference>
<keyword evidence="2" id="KW-1185">Reference proteome</keyword>
<evidence type="ECO:0000313" key="2">
    <source>
        <dbReference type="Proteomes" id="UP000676325"/>
    </source>
</evidence>
<gene>
    <name evidence="1" type="ORF">KDK95_25150</name>
</gene>
<sequence length="149" mass="16868">MPVMGAMKFERLFRTAAGLRIDKNDVKRYDDFINRKIYDLFLIAQAAARADGRDIVEPWDLPIGKGLQECIRAFREIDEEIELQPLLDRLTAEPAVDLAASEQTRARLPQIAGGLSVALARLFRVLEPERHNPGPAQWEKAGEIIDLFL</sequence>
<dbReference type="SUPFAM" id="SSF47113">
    <property type="entry name" value="Histone-fold"/>
    <property type="match status" value="1"/>
</dbReference>
<dbReference type="Pfam" id="PF09123">
    <property type="entry name" value="DUF1931"/>
    <property type="match status" value="1"/>
</dbReference>
<dbReference type="InterPro" id="IPR015207">
    <property type="entry name" value="DUF1931"/>
</dbReference>
<organism evidence="1 2">
    <name type="scientific">Actinospica acidithermotolerans</name>
    <dbReference type="NCBI Taxonomy" id="2828514"/>
    <lineage>
        <taxon>Bacteria</taxon>
        <taxon>Bacillati</taxon>
        <taxon>Actinomycetota</taxon>
        <taxon>Actinomycetes</taxon>
        <taxon>Catenulisporales</taxon>
        <taxon>Actinospicaceae</taxon>
        <taxon>Actinospica</taxon>
    </lineage>
</organism>